<dbReference type="KEGG" id="vg:3294347"/>
<feature type="compositionally biased region" description="Low complexity" evidence="1">
    <location>
        <begin position="462"/>
        <end position="482"/>
    </location>
</feature>
<dbReference type="EMBL" id="GU071092">
    <property type="protein sequence ID" value="ACY76162.1"/>
    <property type="molecule type" value="Genomic_DNA"/>
</dbReference>
<reference evidence="2 4" key="3">
    <citation type="journal article" date="2010" name="Environ. Microbiol.">
        <title>Genomic analysis of oceanic cyanobacterial myoviruses compared with T4-like myoviruses from diverse hosts and environments.</title>
        <authorList>
            <person name="Sullivan M.B."/>
            <person name="Huang K.H."/>
            <person name="Ignacio-Espinoza J.C."/>
            <person name="Berlin A.M."/>
            <person name="Kelly L."/>
            <person name="Weigele P.R."/>
            <person name="DeFrancesco A.S."/>
            <person name="Kern S.E."/>
            <person name="Thompson L.R."/>
            <person name="Young S."/>
            <person name="Yandava C."/>
            <person name="Fu R."/>
            <person name="Krastins B."/>
            <person name="Chase M."/>
            <person name="Sarracino D."/>
            <person name="Osburne M.S."/>
            <person name="Henn M.R."/>
            <person name="Chisholm S.W."/>
        </authorList>
    </citation>
    <scope>NUCLEOTIDE SEQUENCE [LARGE SCALE GENOMIC DNA]</scope>
</reference>
<evidence type="ECO:0000313" key="2">
    <source>
        <dbReference type="EMBL" id="AAX44661.1"/>
    </source>
</evidence>
<reference evidence="3 5" key="2">
    <citation type="submission" date="2009-10" db="EMBL/GenBank/DDBJ databases">
        <title>The Genome Sequence of Prochlorococcus phage P-SSM2.</title>
        <authorList>
            <consortium name="The Broad Institute Genome Sequencing Platform"/>
            <person name="Henn M.R."/>
            <person name="Sullivan M.S."/>
            <person name="Osburne M.S."/>
            <person name="Levin J."/>
            <person name="Malboeuf C."/>
            <person name="Casali M."/>
            <person name="Russ C."/>
            <person name="Lennon N."/>
            <person name="Chapman S.B."/>
            <person name="Erlich R."/>
            <person name="Young S.K."/>
            <person name="Koehrsen M."/>
            <person name="Yandava C."/>
            <person name="Zeng Q."/>
            <person name="Alvarado L."/>
            <person name="Anderson S."/>
            <person name="Berlin A."/>
            <person name="Borenstein D."/>
            <person name="Chen Z."/>
            <person name="Engels R."/>
            <person name="Freedman E."/>
            <person name="Gellesch M."/>
            <person name="Goldberg J."/>
            <person name="Green L."/>
            <person name="Griggs A."/>
            <person name="Gujja S."/>
            <person name="Heilman E.R."/>
            <person name="Heiman D."/>
            <person name="Hepburn T."/>
            <person name="Howarth C."/>
            <person name="Jen D."/>
            <person name="Larson L."/>
            <person name="Lewis B."/>
            <person name="Mehta T."/>
            <person name="Park D."/>
            <person name="Pearson M."/>
            <person name="Richards J."/>
            <person name="Rizzolo K."/>
            <person name="Roberts A."/>
            <person name="Ryan E."/>
            <person name="Saif S."/>
            <person name="Shea T."/>
            <person name="Shenoy N."/>
            <person name="Sisk P."/>
            <person name="Stolte C."/>
            <person name="Sykes S."/>
            <person name="Walk T."/>
            <person name="White J."/>
            <person name="Yu Q."/>
            <person name="Coleman M.L."/>
            <person name="Huang K.H."/>
            <person name="Weigele P.R."/>
            <person name="DeFrancesco A.S."/>
            <person name="Kern S.E."/>
            <person name="Thompson L.R."/>
            <person name="Fu R."/>
            <person name="Hombeck B."/>
            <person name="Chisholm S.W."/>
            <person name="Haas B."/>
            <person name="Nusbaum C."/>
            <person name="Birren B."/>
        </authorList>
    </citation>
    <scope>NUCLEOTIDE SEQUENCE [LARGE SCALE GENOMIC DNA]</scope>
    <source>
        <strain evidence="3">P-SSM2</strain>
    </source>
</reference>
<feature type="region of interest" description="Disordered" evidence="1">
    <location>
        <begin position="706"/>
        <end position="811"/>
    </location>
</feature>
<dbReference type="Proteomes" id="UP000000991">
    <property type="component" value="Segment"/>
</dbReference>
<accession>Q58M71</accession>
<evidence type="ECO:0000313" key="5">
    <source>
        <dbReference type="Proteomes" id="UP000013923"/>
    </source>
</evidence>
<dbReference type="RefSeq" id="YP_214515.1">
    <property type="nucleotide sequence ID" value="NC_006883.2"/>
</dbReference>
<feature type="region of interest" description="Disordered" evidence="1">
    <location>
        <begin position="386"/>
        <end position="512"/>
    </location>
</feature>
<sequence length="1001" mass="107618">MSYFKKARSYTKPSVTLDEKIAKANQEYEKTGVDLVEIANSTAGVYYAGIDHPEEPAIPSDVPDSNGFRSRDPSLPAENASDIDPSDPSTWETGGQGMDHLINPNELPVIHGDNGVETQSTVKDQPILITPDLTGFKGLRVDPNGDQNDMGQYGGIAYTYNLGVWGRTEGVIGPGNKFVSVLAAFGWPTGPLVDSGHPDYPSDRAMFGFYRYDDNATYAARLKMKALYANGLPSGSWKPVKCWMNFNSYGFGQTWTQYTSNPNNIWRANGDAYVTVHVYDGANQYNSTDTVPPYTTVIFKDDIGKGENLPIGGLLGDLIGKLFGIGGSAAEDLAWLGGGKKTPNWPKPGTLSGNRIRSEAGYAQDGAYPGGPQAFEDKYGYTPQEAIDAYNNGGTPPDQSSTGGDIGDIAGSWSGGPRVAPGTGGNKGPHPGPGWKWYPDAKGGQGDYLPIPKVDAGGGGSQVASASQTSPFPSDPASDASSGLGVQDGDQLAFNWGNSGTPSTNKKLGHGADTNAVNYANTNGEMGGLPDGWTDQDLQDYLDNRDKGFPDQSSIDAGLPNQMVAALNNAQMPQYVKDSIKRQYKGGPDYSIEDKKNILNWQQKMKVDAGGSDWTPSSGVQVASTDLSGLFGSSGTGSGSTGQLNLPSWFSGYGNAKNAKLDADGRIYGYNYSGGYGYLSRGPGSGAPGTAESGYGTKGFDWDTQSGGTSWSFTRHDPSKVAASPNSPDPVKPGDVPTAPSSPYLPGKSPYKVAANAGPSTPVKNYDGKFLPNMGGGRPGNIRPKGSAAFPQAKKDDTGRGGKGNNFGMGSAVVTKGKKKKNNKLVTASNEITGVFLNESNLLMEKNYLRDLREKKREKKNAGDKVMKINITGPKDHLTVKAIDMLRQYKVSEKEMQEYATIISDINQWIRENPKEYEIWKVRYPANDPRTAELNWRLDQQLKASDEYMDSHFPENEKLFGKLRQKIATNVDITDPRNFKDVKPVVTHKKLLQVSKALEKE</sequence>
<proteinExistence type="predicted"/>
<evidence type="ECO:0000256" key="1">
    <source>
        <dbReference type="SAM" id="MobiDB-lite"/>
    </source>
</evidence>
<reference evidence="2 4" key="1">
    <citation type="journal article" date="2005" name="PLoS Biol.">
        <title>Three Prochlorococcus cyanophage genomes: signature features and ecological interpretations.</title>
        <authorList>
            <person name="Sullivan M.B."/>
            <person name="Coleman M.L."/>
            <person name="Weigele P."/>
            <person name="Rohwer F."/>
            <person name="Chisholm S.W."/>
        </authorList>
    </citation>
    <scope>NUCLEOTIDE SEQUENCE</scope>
</reference>
<organism evidence="2 4">
    <name type="scientific">Prochlorococcus phage P-SSM2</name>
    <dbReference type="NCBI Taxonomy" id="268746"/>
    <lineage>
        <taxon>Viruses</taxon>
        <taxon>Duplodnaviria</taxon>
        <taxon>Heunggongvirae</taxon>
        <taxon>Uroviricota</taxon>
        <taxon>Caudoviricetes</taxon>
        <taxon>Pantevenvirales</taxon>
        <taxon>Kyanoviridae</taxon>
        <taxon>Salacisavirus</taxon>
        <taxon>Salacisavirus pssm2</taxon>
    </lineage>
</organism>
<name>Q58M71_BPPRM</name>
<dbReference type="Proteomes" id="UP000013923">
    <property type="component" value="Genome"/>
</dbReference>
<organismHost>
    <name type="scientific">Prochlorococcus</name>
    <dbReference type="NCBI Taxonomy" id="1218"/>
</organismHost>
<feature type="region of interest" description="Disordered" evidence="1">
    <location>
        <begin position="52"/>
        <end position="91"/>
    </location>
</feature>
<gene>
    <name evidence="3" type="ORF">PCMG_00286</name>
    <name evidence="2" type="ORF">PSSM2_284</name>
</gene>
<protein>
    <submittedName>
        <fullName evidence="2">Uncharacterized protein</fullName>
    </submittedName>
</protein>
<dbReference type="GeneID" id="3294347"/>
<feature type="compositionally biased region" description="Polar residues" evidence="1">
    <location>
        <begin position="496"/>
        <end position="506"/>
    </location>
</feature>
<feature type="compositionally biased region" description="Polar residues" evidence="1">
    <location>
        <begin position="392"/>
        <end position="403"/>
    </location>
</feature>
<dbReference type="EMBL" id="AY939844">
    <property type="protein sequence ID" value="AAX44661.1"/>
    <property type="molecule type" value="Genomic_DNA"/>
</dbReference>
<keyword evidence="4" id="KW-1185">Reference proteome</keyword>
<evidence type="ECO:0000313" key="4">
    <source>
        <dbReference type="Proteomes" id="UP000000991"/>
    </source>
</evidence>
<evidence type="ECO:0000313" key="3">
    <source>
        <dbReference type="EMBL" id="ACY76162.1"/>
    </source>
</evidence>